<accession>A0A1Q5TCF3</accession>
<sequence>MELAGCTNAVVNPSFESGFLYPWVPSTVNVAKVSNGTSAYDGNYYLDIQTAVGNRGNTISQSLQHLEPRTKYTFSASVQASSPSGFEYCSVYVYMGRNATTGQIASSQLFTFGEWTSVTGTYSPRRSEETLNIIASCDSEDSSVTGNVWIDDVIFSAGHNCGALLN</sequence>
<comment type="caution">
    <text evidence="3">The sequence shown here is derived from an EMBL/GenBank/DDBJ whole genome shotgun (WGS) entry which is preliminary data.</text>
</comment>
<dbReference type="GO" id="GO:0016798">
    <property type="term" value="F:hydrolase activity, acting on glycosyl bonds"/>
    <property type="evidence" value="ECO:0007669"/>
    <property type="project" value="InterPro"/>
</dbReference>
<keyword evidence="1" id="KW-0378">Hydrolase</keyword>
<keyword evidence="4" id="KW-1185">Reference proteome</keyword>
<dbReference type="InterPro" id="IPR003305">
    <property type="entry name" value="CenC_carb-bd"/>
</dbReference>
<evidence type="ECO:0000313" key="4">
    <source>
        <dbReference type="Proteomes" id="UP000186955"/>
    </source>
</evidence>
<name>A0A1Q5TCF3_9EURO</name>
<dbReference type="Pfam" id="PF02018">
    <property type="entry name" value="CBM_4_9"/>
    <property type="match status" value="1"/>
</dbReference>
<reference evidence="3 4" key="1">
    <citation type="submission" date="2016-10" db="EMBL/GenBank/DDBJ databases">
        <title>Genome sequence of the ascomycete fungus Penicillium subrubescens.</title>
        <authorList>
            <person name="De Vries R.P."/>
            <person name="Peng M."/>
            <person name="Dilokpimol A."/>
            <person name="Hilden K."/>
            <person name="Makela M.R."/>
            <person name="Grigoriev I."/>
            <person name="Riley R."/>
            <person name="Granchi Z."/>
        </authorList>
    </citation>
    <scope>NUCLEOTIDE SEQUENCE [LARGE SCALE GENOMIC DNA]</scope>
    <source>
        <strain evidence="3 4">CBS 132785</strain>
    </source>
</reference>
<dbReference type="OrthoDB" id="4240053at2759"/>
<protein>
    <recommendedName>
        <fullName evidence="2">CBM-cenC domain-containing protein</fullName>
    </recommendedName>
</protein>
<evidence type="ECO:0000259" key="2">
    <source>
        <dbReference type="Pfam" id="PF02018"/>
    </source>
</evidence>
<dbReference type="STRING" id="1316194.A0A1Q5TCF3"/>
<feature type="domain" description="CBM-cenC" evidence="2">
    <location>
        <begin position="8"/>
        <end position="133"/>
    </location>
</feature>
<dbReference type="EMBL" id="MNBE01000683">
    <property type="protein sequence ID" value="OKO97881.1"/>
    <property type="molecule type" value="Genomic_DNA"/>
</dbReference>
<gene>
    <name evidence="3" type="ORF">PENSUB_9807</name>
</gene>
<dbReference type="SUPFAM" id="SSF49785">
    <property type="entry name" value="Galactose-binding domain-like"/>
    <property type="match status" value="1"/>
</dbReference>
<proteinExistence type="predicted"/>
<evidence type="ECO:0000256" key="1">
    <source>
        <dbReference type="ARBA" id="ARBA00022801"/>
    </source>
</evidence>
<dbReference type="AlphaFoldDB" id="A0A1Q5TCF3"/>
<organism evidence="3 4">
    <name type="scientific">Penicillium subrubescens</name>
    <dbReference type="NCBI Taxonomy" id="1316194"/>
    <lineage>
        <taxon>Eukaryota</taxon>
        <taxon>Fungi</taxon>
        <taxon>Dikarya</taxon>
        <taxon>Ascomycota</taxon>
        <taxon>Pezizomycotina</taxon>
        <taxon>Eurotiomycetes</taxon>
        <taxon>Eurotiomycetidae</taxon>
        <taxon>Eurotiales</taxon>
        <taxon>Aspergillaceae</taxon>
        <taxon>Penicillium</taxon>
    </lineage>
</organism>
<evidence type="ECO:0000313" key="3">
    <source>
        <dbReference type="EMBL" id="OKO97881.1"/>
    </source>
</evidence>
<dbReference type="Gene3D" id="2.60.120.260">
    <property type="entry name" value="Galactose-binding domain-like"/>
    <property type="match status" value="1"/>
</dbReference>
<dbReference type="InterPro" id="IPR008979">
    <property type="entry name" value="Galactose-bd-like_sf"/>
</dbReference>
<dbReference type="Proteomes" id="UP000186955">
    <property type="component" value="Unassembled WGS sequence"/>
</dbReference>